<dbReference type="SUPFAM" id="SSF51735">
    <property type="entry name" value="NAD(P)-binding Rossmann-fold domains"/>
    <property type="match status" value="1"/>
</dbReference>
<dbReference type="GO" id="GO:0051287">
    <property type="term" value="F:NAD binding"/>
    <property type="evidence" value="ECO:0007669"/>
    <property type="project" value="InterPro"/>
</dbReference>
<dbReference type="OrthoDB" id="9805416at2"/>
<evidence type="ECO:0000259" key="6">
    <source>
        <dbReference type="Pfam" id="PF02826"/>
    </source>
</evidence>
<dbReference type="InterPro" id="IPR050418">
    <property type="entry name" value="D-iso_2-hydroxyacid_DH_PdxB"/>
</dbReference>
<dbReference type="PANTHER" id="PTHR43761:SF1">
    <property type="entry name" value="D-ISOMER SPECIFIC 2-HYDROXYACID DEHYDROGENASE CATALYTIC DOMAIN-CONTAINING PROTEIN-RELATED"/>
    <property type="match status" value="1"/>
</dbReference>
<dbReference type="InterPro" id="IPR036291">
    <property type="entry name" value="NAD(P)-bd_dom_sf"/>
</dbReference>
<sequence length="323" mass="36363">MIKVLRTYDFPGALEIEKEIFGDMMEIIEAPSSTEEELIENCEGADAVICEYEPFTKRVIDALPNLKLIAFGTIGFNYADVDYARSKGIAVSHISKYCIKEVADYTIGMMLNLNSRLHSFHRLVKEDRKWDFEAFPGIHRFDTQTVGLLGFGNIPRLVAERLKPFGVRVIAYDPFVDKEEVKRQYGVDIVPLDEVLKESDILSLHLPVNKDTGQTLNDSTIARMKDGVMLINSARGQLVDESAVVKGIESGKIGYYAADVLAEEDPDLETHPFMQHDNIILTPHIAFYSEEAVREASIETAMNVKHFFEGNYKDAQIVNGVHL</sequence>
<dbReference type="SUPFAM" id="SSF52283">
    <property type="entry name" value="Formate/glycerate dehydrogenase catalytic domain-like"/>
    <property type="match status" value="1"/>
</dbReference>
<dbReference type="GO" id="GO:0016616">
    <property type="term" value="F:oxidoreductase activity, acting on the CH-OH group of donors, NAD or NADP as acceptor"/>
    <property type="evidence" value="ECO:0007669"/>
    <property type="project" value="InterPro"/>
</dbReference>
<dbReference type="RefSeq" id="WP_097039955.1">
    <property type="nucleotide sequence ID" value="NZ_OBQF01000002.1"/>
</dbReference>
<keyword evidence="3" id="KW-0520">NAD</keyword>
<keyword evidence="8" id="KW-1185">Reference proteome</keyword>
<dbReference type="AlphaFoldDB" id="A0A285UFS8"/>
<dbReference type="EMBL" id="OBQF01000002">
    <property type="protein sequence ID" value="SOC40774.1"/>
    <property type="molecule type" value="Genomic_DNA"/>
</dbReference>
<dbReference type="Gene3D" id="3.40.50.720">
    <property type="entry name" value="NAD(P)-binding Rossmann-like Domain"/>
    <property type="match status" value="2"/>
</dbReference>
<dbReference type="InterPro" id="IPR006139">
    <property type="entry name" value="D-isomer_2_OHA_DH_cat_dom"/>
</dbReference>
<dbReference type="Pfam" id="PF02826">
    <property type="entry name" value="2-Hacid_dh_C"/>
    <property type="match status" value="1"/>
</dbReference>
<gene>
    <name evidence="7" type="ORF">SAMN05878391_1112</name>
</gene>
<dbReference type="Proteomes" id="UP000219412">
    <property type="component" value="Unassembled WGS sequence"/>
</dbReference>
<evidence type="ECO:0000256" key="4">
    <source>
        <dbReference type="RuleBase" id="RU003719"/>
    </source>
</evidence>
<proteinExistence type="inferred from homology"/>
<name>A0A285UFS8_9STAP</name>
<organism evidence="7 8">
    <name type="scientific">Salinicoccus kekensis</name>
    <dbReference type="NCBI Taxonomy" id="714307"/>
    <lineage>
        <taxon>Bacteria</taxon>
        <taxon>Bacillati</taxon>
        <taxon>Bacillota</taxon>
        <taxon>Bacilli</taxon>
        <taxon>Bacillales</taxon>
        <taxon>Staphylococcaceae</taxon>
        <taxon>Salinicoccus</taxon>
    </lineage>
</organism>
<dbReference type="Pfam" id="PF00389">
    <property type="entry name" value="2-Hacid_dh"/>
    <property type="match status" value="1"/>
</dbReference>
<dbReference type="InterPro" id="IPR006140">
    <property type="entry name" value="D-isomer_DH_NAD-bd"/>
</dbReference>
<evidence type="ECO:0000259" key="5">
    <source>
        <dbReference type="Pfam" id="PF00389"/>
    </source>
</evidence>
<dbReference type="InterPro" id="IPR029753">
    <property type="entry name" value="D-isomer_DH_CS"/>
</dbReference>
<evidence type="ECO:0000256" key="2">
    <source>
        <dbReference type="ARBA" id="ARBA00023002"/>
    </source>
</evidence>
<dbReference type="CDD" id="cd05299">
    <property type="entry name" value="CtBP_dh"/>
    <property type="match status" value="1"/>
</dbReference>
<keyword evidence="2 4" id="KW-0560">Oxidoreductase</keyword>
<dbReference type="PROSITE" id="PS00671">
    <property type="entry name" value="D_2_HYDROXYACID_DH_3"/>
    <property type="match status" value="1"/>
</dbReference>
<evidence type="ECO:0000313" key="8">
    <source>
        <dbReference type="Proteomes" id="UP000219412"/>
    </source>
</evidence>
<dbReference type="GO" id="GO:0003714">
    <property type="term" value="F:transcription corepressor activity"/>
    <property type="evidence" value="ECO:0007669"/>
    <property type="project" value="InterPro"/>
</dbReference>
<dbReference type="InterPro" id="IPR043322">
    <property type="entry name" value="CtBP"/>
</dbReference>
<feature type="domain" description="D-isomer specific 2-hydroxyacid dehydrogenase catalytic" evidence="5">
    <location>
        <begin position="17"/>
        <end position="311"/>
    </location>
</feature>
<dbReference type="PANTHER" id="PTHR43761">
    <property type="entry name" value="D-ISOMER SPECIFIC 2-HYDROXYACID DEHYDROGENASE FAMILY PROTEIN (AFU_ORTHOLOGUE AFUA_1G13630)"/>
    <property type="match status" value="1"/>
</dbReference>
<evidence type="ECO:0000256" key="3">
    <source>
        <dbReference type="ARBA" id="ARBA00023027"/>
    </source>
</evidence>
<protein>
    <submittedName>
        <fullName evidence="7">D-3-phosphoglycerate dehydrogenase</fullName>
    </submittedName>
</protein>
<evidence type="ECO:0000313" key="7">
    <source>
        <dbReference type="EMBL" id="SOC40774.1"/>
    </source>
</evidence>
<evidence type="ECO:0000256" key="1">
    <source>
        <dbReference type="ARBA" id="ARBA00005854"/>
    </source>
</evidence>
<comment type="similarity">
    <text evidence="1 4">Belongs to the D-isomer specific 2-hydroxyacid dehydrogenase family.</text>
</comment>
<reference evidence="8" key="1">
    <citation type="submission" date="2017-08" db="EMBL/GenBank/DDBJ databases">
        <authorList>
            <person name="Varghese N."/>
            <person name="Submissions S."/>
        </authorList>
    </citation>
    <scope>NUCLEOTIDE SEQUENCE [LARGE SCALE GENOMIC DNA]</scope>
    <source>
        <strain evidence="8">DSM 23173</strain>
    </source>
</reference>
<feature type="domain" description="D-isomer specific 2-hydroxyacid dehydrogenase NAD-binding" evidence="6">
    <location>
        <begin position="107"/>
        <end position="286"/>
    </location>
</feature>
<accession>A0A285UFS8</accession>